<dbReference type="PROSITE" id="PS50158">
    <property type="entry name" value="ZF_CCHC"/>
    <property type="match status" value="1"/>
</dbReference>
<proteinExistence type="predicted"/>
<evidence type="ECO:0000256" key="1">
    <source>
        <dbReference type="PROSITE-ProRule" id="PRU00047"/>
    </source>
</evidence>
<feature type="domain" description="CCHC-type" evidence="2">
    <location>
        <begin position="198"/>
        <end position="213"/>
    </location>
</feature>
<dbReference type="AlphaFoldDB" id="A0A8D8PNH3"/>
<dbReference type="GO" id="GO:0003676">
    <property type="term" value="F:nucleic acid binding"/>
    <property type="evidence" value="ECO:0007669"/>
    <property type="project" value="InterPro"/>
</dbReference>
<name>A0A8D8PNH3_9HEMI</name>
<dbReference type="PANTHER" id="PTHR33198:SF19">
    <property type="entry name" value="CCHC-TYPE DOMAIN-CONTAINING PROTEIN"/>
    <property type="match status" value="1"/>
</dbReference>
<keyword evidence="1" id="KW-0863">Zinc-finger</keyword>
<evidence type="ECO:0000313" key="3">
    <source>
        <dbReference type="EMBL" id="CAG6608361.1"/>
    </source>
</evidence>
<dbReference type="Gene3D" id="4.10.60.10">
    <property type="entry name" value="Zinc finger, CCHC-type"/>
    <property type="match status" value="1"/>
</dbReference>
<dbReference type="GO" id="GO:0008270">
    <property type="term" value="F:zinc ion binding"/>
    <property type="evidence" value="ECO:0007669"/>
    <property type="project" value="UniProtKB-KW"/>
</dbReference>
<organism evidence="3">
    <name type="scientific">Cacopsylla melanoneura</name>
    <dbReference type="NCBI Taxonomy" id="428564"/>
    <lineage>
        <taxon>Eukaryota</taxon>
        <taxon>Metazoa</taxon>
        <taxon>Ecdysozoa</taxon>
        <taxon>Arthropoda</taxon>
        <taxon>Hexapoda</taxon>
        <taxon>Insecta</taxon>
        <taxon>Pterygota</taxon>
        <taxon>Neoptera</taxon>
        <taxon>Paraneoptera</taxon>
        <taxon>Hemiptera</taxon>
        <taxon>Sternorrhyncha</taxon>
        <taxon>Psylloidea</taxon>
        <taxon>Psyllidae</taxon>
        <taxon>Psyllinae</taxon>
        <taxon>Cacopsylla</taxon>
    </lineage>
</organism>
<dbReference type="EMBL" id="HBUF01011369">
    <property type="protein sequence ID" value="CAG6608361.1"/>
    <property type="molecule type" value="Transcribed_RNA"/>
</dbReference>
<accession>A0A8D8PNH3</accession>
<dbReference type="InterPro" id="IPR036875">
    <property type="entry name" value="Znf_CCHC_sf"/>
</dbReference>
<keyword evidence="1" id="KW-0479">Metal-binding</keyword>
<dbReference type="SMART" id="SM00343">
    <property type="entry name" value="ZnF_C2HC"/>
    <property type="match status" value="2"/>
</dbReference>
<reference evidence="3" key="1">
    <citation type="submission" date="2021-05" db="EMBL/GenBank/DDBJ databases">
        <authorList>
            <person name="Alioto T."/>
            <person name="Alioto T."/>
            <person name="Gomez Garrido J."/>
        </authorList>
    </citation>
    <scope>NUCLEOTIDE SEQUENCE</scope>
</reference>
<keyword evidence="1" id="KW-0862">Zinc</keyword>
<sequence>MSKGKMMGNIVPLDLQEATNVSSWLEQFEIYSNLNNVNKDKKVLLFLSSLTTETYNAVRELCLPESPASKDYEFLTTTLSEFVNPPPNFLMERFKLKDRRQLQEENVGMFAKNLRKMAEHCKFDLELDNYLRDQFIWGLRDESMQRKLLSEGGDKNFNKCVEIAVSMEATSKNVMKLNQGMHLVRNVGPVKGKQFQPKCFCCGETGHVRPSCKFKNYQCKTCKKTGHLAKVCRNQRKESVNNLEPDGDISLDLNLNSLFCVDESKVINEEKTIQS</sequence>
<evidence type="ECO:0000259" key="2">
    <source>
        <dbReference type="PROSITE" id="PS50158"/>
    </source>
</evidence>
<dbReference type="InterPro" id="IPR001878">
    <property type="entry name" value="Znf_CCHC"/>
</dbReference>
<dbReference type="SUPFAM" id="SSF57756">
    <property type="entry name" value="Retrovirus zinc finger-like domains"/>
    <property type="match status" value="1"/>
</dbReference>
<dbReference type="PANTHER" id="PTHR33198">
    <property type="entry name" value="ANK_REP_REGION DOMAIN-CONTAINING PROTEIN-RELATED"/>
    <property type="match status" value="1"/>
</dbReference>
<protein>
    <recommendedName>
        <fullName evidence="2">CCHC-type domain-containing protein</fullName>
    </recommendedName>
</protein>